<dbReference type="GO" id="GO:0005886">
    <property type="term" value="C:plasma membrane"/>
    <property type="evidence" value="ECO:0007669"/>
    <property type="project" value="TreeGrafter"/>
</dbReference>
<keyword evidence="3" id="KW-0067">ATP-binding</keyword>
<dbReference type="InterPro" id="IPR051120">
    <property type="entry name" value="ABC_AA/LPS_Transport"/>
</dbReference>
<dbReference type="Gene3D" id="3.40.50.300">
    <property type="entry name" value="P-loop containing nucleotide triphosphate hydrolases"/>
    <property type="match status" value="1"/>
</dbReference>
<name>A0A2W7R5N2_9RHOB</name>
<feature type="transmembrane region" description="Helical" evidence="4">
    <location>
        <begin position="133"/>
        <end position="154"/>
    </location>
</feature>
<dbReference type="EMBL" id="QKZS01000003">
    <property type="protein sequence ID" value="PZX56148.1"/>
    <property type="molecule type" value="Genomic_DNA"/>
</dbReference>
<keyword evidence="4" id="KW-1133">Transmembrane helix</keyword>
<dbReference type="GO" id="GO:0016887">
    <property type="term" value="F:ATP hydrolysis activity"/>
    <property type="evidence" value="ECO:0007669"/>
    <property type="project" value="InterPro"/>
</dbReference>
<evidence type="ECO:0000313" key="7">
    <source>
        <dbReference type="Proteomes" id="UP000249538"/>
    </source>
</evidence>
<evidence type="ECO:0000256" key="2">
    <source>
        <dbReference type="ARBA" id="ARBA00022741"/>
    </source>
</evidence>
<keyword evidence="2" id="KW-0547">Nucleotide-binding</keyword>
<evidence type="ECO:0000256" key="1">
    <source>
        <dbReference type="ARBA" id="ARBA00022448"/>
    </source>
</evidence>
<feature type="transmembrane region" description="Helical" evidence="4">
    <location>
        <begin position="101"/>
        <end position="121"/>
    </location>
</feature>
<evidence type="ECO:0000256" key="4">
    <source>
        <dbReference type="SAM" id="Phobius"/>
    </source>
</evidence>
<proteinExistence type="predicted"/>
<keyword evidence="4" id="KW-0812">Transmembrane</keyword>
<dbReference type="InterPro" id="IPR003439">
    <property type="entry name" value="ABC_transporter-like_ATP-bd"/>
</dbReference>
<feature type="domain" description="ABC transporter" evidence="5">
    <location>
        <begin position="33"/>
        <end position="88"/>
    </location>
</feature>
<evidence type="ECO:0000313" key="6">
    <source>
        <dbReference type="EMBL" id="PZX56148.1"/>
    </source>
</evidence>
<dbReference type="SUPFAM" id="SSF52540">
    <property type="entry name" value="P-loop containing nucleoside triphosphate hydrolases"/>
    <property type="match status" value="1"/>
</dbReference>
<keyword evidence="1" id="KW-0813">Transport</keyword>
<dbReference type="Proteomes" id="UP000249538">
    <property type="component" value="Unassembled WGS sequence"/>
</dbReference>
<dbReference type="PANTHER" id="PTHR45772">
    <property type="entry name" value="CONSERVED COMPONENT OF ABC TRANSPORTER FOR NATURAL AMINO ACIDS-RELATED"/>
    <property type="match status" value="1"/>
</dbReference>
<reference evidence="6 7" key="1">
    <citation type="submission" date="2018-06" db="EMBL/GenBank/DDBJ databases">
        <title>Genomic Encyclopedia of Archaeal and Bacterial Type Strains, Phase II (KMG-II): from individual species to whole genera.</title>
        <authorList>
            <person name="Goeker M."/>
        </authorList>
    </citation>
    <scope>NUCLEOTIDE SEQUENCE [LARGE SCALE GENOMIC DNA]</scope>
    <source>
        <strain evidence="6 7">DSM 18774</strain>
    </source>
</reference>
<sequence length="166" mass="17759">MSRAAATTAGMERHILSPSGLGRSFGVPRAGNAVTLDIRPGRFVGMIGRSAAGKSTLLRLIDRLVEPTEGRIGFGGQDITVLQSVRFAVLPQVRLSISFEANVRCGAILGVFGAVGIGFLLADRIGAYRWDEAWSIIFLIIGMVYLIDAASAAIRGRIIGTWESQR</sequence>
<organism evidence="6 7">
    <name type="scientific">Cereibacter changlensis</name>
    <dbReference type="NCBI Taxonomy" id="402884"/>
    <lineage>
        <taxon>Bacteria</taxon>
        <taxon>Pseudomonadati</taxon>
        <taxon>Pseudomonadota</taxon>
        <taxon>Alphaproteobacteria</taxon>
        <taxon>Rhodobacterales</taxon>
        <taxon>Paracoccaceae</taxon>
        <taxon>Cereibacter</taxon>
    </lineage>
</organism>
<gene>
    <name evidence="6" type="ORF">LX76_01177</name>
</gene>
<dbReference type="GO" id="GO:0005524">
    <property type="term" value="F:ATP binding"/>
    <property type="evidence" value="ECO:0007669"/>
    <property type="project" value="UniProtKB-KW"/>
</dbReference>
<dbReference type="InterPro" id="IPR027417">
    <property type="entry name" value="P-loop_NTPase"/>
</dbReference>
<keyword evidence="4" id="KW-0472">Membrane</keyword>
<dbReference type="Pfam" id="PF00005">
    <property type="entry name" value="ABC_tran"/>
    <property type="match status" value="1"/>
</dbReference>
<protein>
    <submittedName>
        <fullName evidence="6">Phosphonate transport system permease protein</fullName>
    </submittedName>
</protein>
<dbReference type="AlphaFoldDB" id="A0A2W7R5N2"/>
<dbReference type="RefSeq" id="WP_245941330.1">
    <property type="nucleotide sequence ID" value="NZ_QKZS01000003.1"/>
</dbReference>
<accession>A0A2W7R5N2</accession>
<evidence type="ECO:0000259" key="5">
    <source>
        <dbReference type="Pfam" id="PF00005"/>
    </source>
</evidence>
<comment type="caution">
    <text evidence="6">The sequence shown here is derived from an EMBL/GenBank/DDBJ whole genome shotgun (WGS) entry which is preliminary data.</text>
</comment>
<evidence type="ECO:0000256" key="3">
    <source>
        <dbReference type="ARBA" id="ARBA00022840"/>
    </source>
</evidence>